<reference evidence="8" key="2">
    <citation type="submission" date="2025-08" db="UniProtKB">
        <authorList>
            <consortium name="RefSeq"/>
        </authorList>
    </citation>
    <scope>IDENTIFICATION</scope>
    <source>
        <tissue evidence="8">Young leaves</tissue>
    </source>
</reference>
<keyword evidence="4" id="KW-0443">Lipid metabolism</keyword>
<keyword evidence="5" id="KW-1133">Transmembrane helix</keyword>
<dbReference type="NCBIfam" id="TIGR00530">
    <property type="entry name" value="AGP_acyltrn"/>
    <property type="match status" value="1"/>
</dbReference>
<comment type="similarity">
    <text evidence="1 4">Belongs to the 1-acyl-sn-glycerol-3-phosphate acyltransferase family.</text>
</comment>
<proteinExistence type="inferred from homology"/>
<keyword evidence="7" id="KW-1185">Reference proteome</keyword>
<feature type="domain" description="Phospholipid/glycerol acyltransferase" evidence="6">
    <location>
        <begin position="129"/>
        <end position="244"/>
    </location>
</feature>
<accession>A0A8B7CUK0</accession>
<evidence type="ECO:0000256" key="5">
    <source>
        <dbReference type="SAM" id="Phobius"/>
    </source>
</evidence>
<keyword evidence="4" id="KW-1208">Phospholipid metabolism</keyword>
<dbReference type="KEGG" id="pda:103719321"/>
<dbReference type="Proteomes" id="UP000228380">
    <property type="component" value="Chromosome 12"/>
</dbReference>
<dbReference type="OrthoDB" id="202234at2759"/>
<dbReference type="PANTHER" id="PTHR10434">
    <property type="entry name" value="1-ACYL-SN-GLYCEROL-3-PHOSPHATE ACYLTRANSFERASE"/>
    <property type="match status" value="1"/>
</dbReference>
<reference evidence="7" key="1">
    <citation type="journal article" date="2019" name="Nat. Commun.">
        <title>Genome-wide association mapping of date palm fruit traits.</title>
        <authorList>
            <person name="Hazzouri K.M."/>
            <person name="Gros-Balthazard M."/>
            <person name="Flowers J.M."/>
            <person name="Copetti D."/>
            <person name="Lemansour A."/>
            <person name="Lebrun M."/>
            <person name="Masmoudi K."/>
            <person name="Ferrand S."/>
            <person name="Dhar M.I."/>
            <person name="Fresquez Z.A."/>
            <person name="Rosas U."/>
            <person name="Zhang J."/>
            <person name="Talag J."/>
            <person name="Lee S."/>
            <person name="Kudrna D."/>
            <person name="Powell R.F."/>
            <person name="Leitch I.J."/>
            <person name="Krueger R.R."/>
            <person name="Wing R.A."/>
            <person name="Amiri K.M.A."/>
            <person name="Purugganan M.D."/>
        </authorList>
    </citation>
    <scope>NUCLEOTIDE SEQUENCE [LARGE SCALE GENOMIC DNA]</scope>
    <source>
        <strain evidence="7">cv. Khalas</strain>
    </source>
</reference>
<dbReference type="SMART" id="SM00563">
    <property type="entry name" value="PlsC"/>
    <property type="match status" value="1"/>
</dbReference>
<evidence type="ECO:0000259" key="6">
    <source>
        <dbReference type="SMART" id="SM00563"/>
    </source>
</evidence>
<organism evidence="7 8">
    <name type="scientific">Phoenix dactylifera</name>
    <name type="common">Date palm</name>
    <dbReference type="NCBI Taxonomy" id="42345"/>
    <lineage>
        <taxon>Eukaryota</taxon>
        <taxon>Viridiplantae</taxon>
        <taxon>Streptophyta</taxon>
        <taxon>Embryophyta</taxon>
        <taxon>Tracheophyta</taxon>
        <taxon>Spermatophyta</taxon>
        <taxon>Magnoliopsida</taxon>
        <taxon>Liliopsida</taxon>
        <taxon>Arecaceae</taxon>
        <taxon>Coryphoideae</taxon>
        <taxon>Phoeniceae</taxon>
        <taxon>Phoenix</taxon>
    </lineage>
</organism>
<gene>
    <name evidence="8" type="primary">LOC103719321</name>
</gene>
<dbReference type="GO" id="GO:0005783">
    <property type="term" value="C:endoplasmic reticulum"/>
    <property type="evidence" value="ECO:0007669"/>
    <property type="project" value="TreeGrafter"/>
</dbReference>
<dbReference type="GO" id="GO:0003841">
    <property type="term" value="F:1-acylglycerol-3-phosphate O-acyltransferase activity"/>
    <property type="evidence" value="ECO:0007669"/>
    <property type="project" value="UniProtKB-UniRule"/>
</dbReference>
<name>A0A8B7CUK0_PHODC</name>
<dbReference type="AlphaFoldDB" id="A0A8B7CUK0"/>
<dbReference type="InterPro" id="IPR002123">
    <property type="entry name" value="Plipid/glycerol_acylTrfase"/>
</dbReference>
<keyword evidence="3 4" id="KW-0012">Acyltransferase</keyword>
<dbReference type="InterPro" id="IPR004552">
    <property type="entry name" value="AGP_acyltrans"/>
</dbReference>
<evidence type="ECO:0000313" key="8">
    <source>
        <dbReference type="RefSeq" id="XP_008806740.1"/>
    </source>
</evidence>
<keyword evidence="4" id="KW-0594">Phospholipid biosynthesis</keyword>
<comment type="catalytic activity">
    <reaction evidence="4">
        <text>a 1-acyl-sn-glycero-3-phosphate + an acyl-CoA = a 1,2-diacyl-sn-glycero-3-phosphate + CoA</text>
        <dbReference type="Rhea" id="RHEA:19709"/>
        <dbReference type="ChEBI" id="CHEBI:57287"/>
        <dbReference type="ChEBI" id="CHEBI:57970"/>
        <dbReference type="ChEBI" id="CHEBI:58342"/>
        <dbReference type="ChEBI" id="CHEBI:58608"/>
        <dbReference type="EC" id="2.3.1.51"/>
    </reaction>
</comment>
<keyword evidence="5" id="KW-0812">Transmembrane</keyword>
<evidence type="ECO:0000256" key="2">
    <source>
        <dbReference type="ARBA" id="ARBA00022679"/>
    </source>
</evidence>
<dbReference type="GO" id="GO:0006654">
    <property type="term" value="P:phosphatidic acid biosynthetic process"/>
    <property type="evidence" value="ECO:0007669"/>
    <property type="project" value="TreeGrafter"/>
</dbReference>
<dbReference type="RefSeq" id="XP_008806740.1">
    <property type="nucleotide sequence ID" value="XM_008808518.4"/>
</dbReference>
<dbReference type="PANTHER" id="PTHR10434:SF11">
    <property type="entry name" value="1-ACYL-SN-GLYCEROL-3-PHOSPHATE ACYLTRANSFERASE"/>
    <property type="match status" value="1"/>
</dbReference>
<dbReference type="EC" id="2.3.1.51" evidence="4"/>
<feature type="transmembrane region" description="Helical" evidence="5">
    <location>
        <begin position="59"/>
        <end position="88"/>
    </location>
</feature>
<evidence type="ECO:0000256" key="1">
    <source>
        <dbReference type="ARBA" id="ARBA00008655"/>
    </source>
</evidence>
<keyword evidence="2 4" id="KW-0808">Transferase</keyword>
<evidence type="ECO:0000313" key="7">
    <source>
        <dbReference type="Proteomes" id="UP000228380"/>
    </source>
</evidence>
<dbReference type="SUPFAM" id="SSF69593">
    <property type="entry name" value="Glycerol-3-phosphate (1)-acyltransferase"/>
    <property type="match status" value="1"/>
</dbReference>
<protein>
    <recommendedName>
        <fullName evidence="4">1-acyl-sn-glycerol-3-phosphate acyltransferase</fullName>
        <ecNumber evidence="4">2.3.1.51</ecNumber>
    </recommendedName>
</protein>
<dbReference type="Pfam" id="PF01553">
    <property type="entry name" value="Acyltransferase"/>
    <property type="match status" value="1"/>
</dbReference>
<keyword evidence="4" id="KW-0444">Lipid biosynthesis</keyword>
<comment type="domain">
    <text evidence="4">The HXXXXD motif is essential for acyltransferase activity and may constitute the binding site for the phosphate moiety of the glycerol-3-phosphate.</text>
</comment>
<evidence type="ECO:0000256" key="3">
    <source>
        <dbReference type="ARBA" id="ARBA00023315"/>
    </source>
</evidence>
<evidence type="ECO:0000256" key="4">
    <source>
        <dbReference type="RuleBase" id="RU361267"/>
    </source>
</evidence>
<dbReference type="GO" id="GO:0016020">
    <property type="term" value="C:membrane"/>
    <property type="evidence" value="ECO:0007669"/>
    <property type="project" value="InterPro"/>
</dbReference>
<dbReference type="CDD" id="cd07989">
    <property type="entry name" value="LPLAT_AGPAT-like"/>
    <property type="match status" value="1"/>
</dbReference>
<dbReference type="GeneID" id="103719321"/>
<sequence length="313" mass="35079">MDGSGGSSFLRGRRLESCFEASVRSRGPAKARPEDAVGQPGPRRAAAADFVDDDRWITVILSVVRIVVCFLSMAVTTAVWAVIMLLLLPWPYARIRQGNLYGHVTGRMLMWILGNPITIEGSEFSNTRAIFICNHASPIDIFLVMWLTPTGTVGIAKKEIIWYPLFGQLYMLANHLRIDRSNPTAAIESIKQVARAIVKKKLSLIIFPEGTRSKTGRLLPFKKGFVHIALQTRLPIVPMVLTGTHLAWRKNSLRVRPAPLTVKYLPPIKTDDWEAEKIDDYVEMIHALYVDHLPESQKPLVSEGRDVSKRSNS</sequence>
<keyword evidence="5" id="KW-0472">Membrane</keyword>